<keyword evidence="2" id="KW-1003">Cell membrane</keyword>
<feature type="transmembrane region" description="Helical" evidence="6">
    <location>
        <begin position="51"/>
        <end position="70"/>
    </location>
</feature>
<keyword evidence="5 6" id="KW-0472">Membrane</keyword>
<evidence type="ECO:0000256" key="2">
    <source>
        <dbReference type="ARBA" id="ARBA00022475"/>
    </source>
</evidence>
<comment type="subcellular location">
    <subcellularLocation>
        <location evidence="1">Cell membrane</location>
        <topology evidence="1">Multi-pass membrane protein</topology>
    </subcellularLocation>
</comment>
<organism evidence="7 8">
    <name type="scientific">Oikeobacillus pervagus</name>
    <dbReference type="NCBI Taxonomy" id="1325931"/>
    <lineage>
        <taxon>Bacteria</taxon>
        <taxon>Bacillati</taxon>
        <taxon>Bacillota</taxon>
        <taxon>Bacilli</taxon>
        <taxon>Bacillales</taxon>
        <taxon>Bacillaceae</taxon>
        <taxon>Oikeobacillus</taxon>
    </lineage>
</organism>
<comment type="caution">
    <text evidence="7">The sequence shown here is derived from an EMBL/GenBank/DDBJ whole genome shotgun (WGS) entry which is preliminary data.</text>
</comment>
<evidence type="ECO:0000313" key="7">
    <source>
        <dbReference type="EMBL" id="MDQ0213988.1"/>
    </source>
</evidence>
<dbReference type="AlphaFoldDB" id="A0AAJ1WI52"/>
<feature type="transmembrane region" description="Helical" evidence="6">
    <location>
        <begin position="12"/>
        <end position="31"/>
    </location>
</feature>
<accession>A0AAJ1WI52</accession>
<keyword evidence="4 6" id="KW-1133">Transmembrane helix</keyword>
<feature type="transmembrane region" description="Helical" evidence="6">
    <location>
        <begin position="118"/>
        <end position="138"/>
    </location>
</feature>
<feature type="transmembrane region" description="Helical" evidence="6">
    <location>
        <begin position="233"/>
        <end position="253"/>
    </location>
</feature>
<keyword evidence="3 6" id="KW-0812">Transmembrane</keyword>
<reference evidence="7" key="1">
    <citation type="submission" date="2023-07" db="EMBL/GenBank/DDBJ databases">
        <title>Genomic Encyclopedia of Type Strains, Phase IV (KMG-IV): sequencing the most valuable type-strain genomes for metagenomic binning, comparative biology and taxonomic classification.</title>
        <authorList>
            <person name="Goeker M."/>
        </authorList>
    </citation>
    <scope>NUCLEOTIDE SEQUENCE</scope>
    <source>
        <strain evidence="7">DSM 23947</strain>
    </source>
</reference>
<dbReference type="InterPro" id="IPR019108">
    <property type="entry name" value="Caa3_assmbl_CtaG-rel"/>
</dbReference>
<evidence type="ECO:0000256" key="6">
    <source>
        <dbReference type="SAM" id="Phobius"/>
    </source>
</evidence>
<evidence type="ECO:0000313" key="8">
    <source>
        <dbReference type="Proteomes" id="UP001237207"/>
    </source>
</evidence>
<feature type="transmembrane region" description="Helical" evidence="6">
    <location>
        <begin position="186"/>
        <end position="205"/>
    </location>
</feature>
<dbReference type="Proteomes" id="UP001237207">
    <property type="component" value="Unassembled WGS sequence"/>
</dbReference>
<evidence type="ECO:0000256" key="4">
    <source>
        <dbReference type="ARBA" id="ARBA00022989"/>
    </source>
</evidence>
<evidence type="ECO:0000256" key="3">
    <source>
        <dbReference type="ARBA" id="ARBA00022692"/>
    </source>
</evidence>
<protein>
    <submittedName>
        <fullName evidence="7">Membrane protein</fullName>
    </submittedName>
</protein>
<feature type="transmembrane region" description="Helical" evidence="6">
    <location>
        <begin position="76"/>
        <end position="98"/>
    </location>
</feature>
<dbReference type="Pfam" id="PF09678">
    <property type="entry name" value="Caa3_CtaG"/>
    <property type="match status" value="1"/>
</dbReference>
<dbReference type="EMBL" id="JAUSUC010000003">
    <property type="protein sequence ID" value="MDQ0213988.1"/>
    <property type="molecule type" value="Genomic_DNA"/>
</dbReference>
<dbReference type="RefSeq" id="WP_307255992.1">
    <property type="nucleotide sequence ID" value="NZ_JAUSUC010000003.1"/>
</dbReference>
<evidence type="ECO:0000256" key="5">
    <source>
        <dbReference type="ARBA" id="ARBA00023136"/>
    </source>
</evidence>
<dbReference type="GO" id="GO:0005886">
    <property type="term" value="C:plasma membrane"/>
    <property type="evidence" value="ECO:0007669"/>
    <property type="project" value="UniProtKB-SubCell"/>
</dbReference>
<sequence length="292" mass="34313">MFSEKLISQQTWYEWWNPVYFLVVLLFAYLYKRFVIGSDHEEAVSKKQMNYFYISLILFYIMNGSPFNVMADQYLFSAHVLGLSILLFVIPPFFILSLPMTRIRQYFWNHQKKELMNFLLHPWFTGITFNVALTLYLTPRVFNVIHESPFFSFLYQLLLFAAALFVWWTIIVQVPGLKNLSEFGRICYIFLLSLLLMPIGIYLLIGENLSYQMSEIASFGLLPAFTGRYDHQLAGGILKTIQLLSYGIAMFIIMRNWARREEAEEGKVPDENIRLVQGVVIHLKENNHVKRP</sequence>
<gene>
    <name evidence="7" type="ORF">J2S13_000383</name>
</gene>
<evidence type="ECO:0000256" key="1">
    <source>
        <dbReference type="ARBA" id="ARBA00004651"/>
    </source>
</evidence>
<proteinExistence type="predicted"/>
<feature type="transmembrane region" description="Helical" evidence="6">
    <location>
        <begin position="150"/>
        <end position="174"/>
    </location>
</feature>
<name>A0AAJ1WI52_9BACI</name>
<keyword evidence="8" id="KW-1185">Reference proteome</keyword>